<dbReference type="AlphaFoldDB" id="A0A7Z2G7Y9"/>
<evidence type="ECO:0000256" key="1">
    <source>
        <dbReference type="SAM" id="SignalP"/>
    </source>
</evidence>
<dbReference type="EMBL" id="CP046910">
    <property type="protein sequence ID" value="QGZ56717.1"/>
    <property type="molecule type" value="Genomic_DNA"/>
</dbReference>
<protein>
    <submittedName>
        <fullName evidence="2">Uncharacterized protein</fullName>
    </submittedName>
</protein>
<organism evidence="2 3">
    <name type="scientific">Paraburkholderia acidiphila</name>
    <dbReference type="NCBI Taxonomy" id="2571747"/>
    <lineage>
        <taxon>Bacteria</taxon>
        <taxon>Pseudomonadati</taxon>
        <taxon>Pseudomonadota</taxon>
        <taxon>Betaproteobacteria</taxon>
        <taxon>Burkholderiales</taxon>
        <taxon>Burkholderiaceae</taxon>
        <taxon>Paraburkholderia</taxon>
    </lineage>
</organism>
<dbReference type="PROSITE" id="PS51257">
    <property type="entry name" value="PROKAR_LIPOPROTEIN"/>
    <property type="match status" value="1"/>
</dbReference>
<gene>
    <name evidence="2" type="ORF">FAZ97_17280</name>
</gene>
<reference evidence="2 3" key="1">
    <citation type="submission" date="2019-12" db="EMBL/GenBank/DDBJ databases">
        <title>Paraburkholderia acidiphila 7Q-K02 sp. nov and Paraburkholderia acidisoli DHF22 sp. nov., two strains isolated from forest soil.</title>
        <authorList>
            <person name="Gao Z."/>
            <person name="Qiu L."/>
        </authorList>
    </citation>
    <scope>NUCLEOTIDE SEQUENCE [LARGE SCALE GENOMIC DNA]</scope>
    <source>
        <strain evidence="2 3">7Q-K02</strain>
    </source>
</reference>
<feature type="chain" id="PRO_5030670613" evidence="1">
    <location>
        <begin position="22"/>
        <end position="143"/>
    </location>
</feature>
<evidence type="ECO:0000313" key="2">
    <source>
        <dbReference type="EMBL" id="QGZ56717.1"/>
    </source>
</evidence>
<name>A0A7Z2G7Y9_9BURK</name>
<evidence type="ECO:0000313" key="3">
    <source>
        <dbReference type="Proteomes" id="UP000434209"/>
    </source>
</evidence>
<keyword evidence="1" id="KW-0732">Signal</keyword>
<dbReference type="OrthoDB" id="9836205at2"/>
<dbReference type="Proteomes" id="UP000434209">
    <property type="component" value="Chromosome 2"/>
</dbReference>
<dbReference type="KEGG" id="pacp:FAZ97_17280"/>
<sequence>MRTKKVLAAVAIALACVGAHAQQTSGAPDGEVVKAAVAALAPRPEWKNVTIDRRESNALSLTIHYKVFPSEGLATSEADTEALVVAVAQGLAKAGHSPAKENRMIFVSATRDVLGVTGEKRVQFLGMAIYRPDQDGVSFKPTL</sequence>
<feature type="signal peptide" evidence="1">
    <location>
        <begin position="1"/>
        <end position="21"/>
    </location>
</feature>
<proteinExistence type="predicted"/>
<accession>A0A7Z2G7Y9</accession>
<dbReference type="RefSeq" id="WP_158759671.1">
    <property type="nucleotide sequence ID" value="NZ_CP046910.1"/>
</dbReference>
<keyword evidence="3" id="KW-1185">Reference proteome</keyword>